<proteinExistence type="inferred from homology"/>
<dbReference type="EMBL" id="QGKV02000759">
    <property type="protein sequence ID" value="KAF3564278.1"/>
    <property type="molecule type" value="Genomic_DNA"/>
</dbReference>
<comment type="caution">
    <text evidence="2">The sequence shown here is derived from an EMBL/GenBank/DDBJ whole genome shotgun (WGS) entry which is preliminary data.</text>
</comment>
<comment type="similarity">
    <text evidence="1">Belongs to the eukaryotic mitochondrial porin (TC 1.B.8.1) family.</text>
</comment>
<sequence>TLQALANTFLELPYVDGHIQFVKGADFNDSPSHTSLVVVYLSLRGRRCSNALRGLLNSGDKTQYVIVVTAVNPKIFGDLLYKDYQGDQKLTITTYSSTGWNKALLFIYPSQDHKNFTADIKVASDSSILTVFTYDEATPGLKAIVSAKLELQYLHPHVGICTSVGLTANPVVNFSGVIGTSVLALGTDVCQVSFDTESGNFKHFNTGVSFTKDDLIAALTLNDKGENTVVGAEVNHNLKSQVISITVGAQHSLDPLTTVKARVNNAGIANPLIQHEWRPKSFITIFGEVDSRGIEKSAKVGFTIALKP</sequence>
<evidence type="ECO:0000313" key="3">
    <source>
        <dbReference type="Proteomes" id="UP000266723"/>
    </source>
</evidence>
<dbReference type="Proteomes" id="UP000266723">
    <property type="component" value="Unassembled WGS sequence"/>
</dbReference>
<evidence type="ECO:0000256" key="1">
    <source>
        <dbReference type="ARBA" id="ARBA00009624"/>
    </source>
</evidence>
<dbReference type="PANTHER" id="PTHR11743:SF66">
    <property type="entry name" value="BNAA10G29750D PROTEIN"/>
    <property type="match status" value="1"/>
</dbReference>
<name>A0ABQ7CVZ4_BRACR</name>
<protein>
    <submittedName>
        <fullName evidence="2">Uncharacterized protein</fullName>
    </submittedName>
</protein>
<gene>
    <name evidence="2" type="ORF">DY000_02016965</name>
</gene>
<dbReference type="Gene3D" id="2.40.160.10">
    <property type="entry name" value="Porin"/>
    <property type="match status" value="1"/>
</dbReference>
<evidence type="ECO:0000313" key="2">
    <source>
        <dbReference type="EMBL" id="KAF3564278.1"/>
    </source>
</evidence>
<dbReference type="PANTHER" id="PTHR11743">
    <property type="entry name" value="VOLTAGE-DEPENDENT ANION-SELECTIVE CHANNEL"/>
    <property type="match status" value="1"/>
</dbReference>
<accession>A0ABQ7CVZ4</accession>
<dbReference type="InterPro" id="IPR001925">
    <property type="entry name" value="Porin_Euk"/>
</dbReference>
<keyword evidence="3" id="KW-1185">Reference proteome</keyword>
<dbReference type="InterPro" id="IPR023614">
    <property type="entry name" value="Porin_dom_sf"/>
</dbReference>
<dbReference type="InterPro" id="IPR027246">
    <property type="entry name" value="Porin_Euk/Tom40"/>
</dbReference>
<dbReference type="CDD" id="cd07306">
    <property type="entry name" value="Porin3_VDAC"/>
    <property type="match status" value="1"/>
</dbReference>
<feature type="non-terminal residue" evidence="2">
    <location>
        <position position="1"/>
    </location>
</feature>
<organism evidence="2 3">
    <name type="scientific">Brassica cretica</name>
    <name type="common">Mustard</name>
    <dbReference type="NCBI Taxonomy" id="69181"/>
    <lineage>
        <taxon>Eukaryota</taxon>
        <taxon>Viridiplantae</taxon>
        <taxon>Streptophyta</taxon>
        <taxon>Embryophyta</taxon>
        <taxon>Tracheophyta</taxon>
        <taxon>Spermatophyta</taxon>
        <taxon>Magnoliopsida</taxon>
        <taxon>eudicotyledons</taxon>
        <taxon>Gunneridae</taxon>
        <taxon>Pentapetalae</taxon>
        <taxon>rosids</taxon>
        <taxon>malvids</taxon>
        <taxon>Brassicales</taxon>
        <taxon>Brassicaceae</taxon>
        <taxon>Brassiceae</taxon>
        <taxon>Brassica</taxon>
    </lineage>
</organism>
<reference evidence="2 3" key="1">
    <citation type="journal article" date="2020" name="BMC Genomics">
        <title>Intraspecific diversification of the crop wild relative Brassica cretica Lam. using demographic model selection.</title>
        <authorList>
            <person name="Kioukis A."/>
            <person name="Michalopoulou V.A."/>
            <person name="Briers L."/>
            <person name="Pirintsos S."/>
            <person name="Studholme D.J."/>
            <person name="Pavlidis P."/>
            <person name="Sarris P.F."/>
        </authorList>
    </citation>
    <scope>NUCLEOTIDE SEQUENCE [LARGE SCALE GENOMIC DNA]</scope>
    <source>
        <strain evidence="3">cv. PFS-1207/04</strain>
    </source>
</reference>
<dbReference type="Pfam" id="PF01459">
    <property type="entry name" value="Porin_3"/>
    <property type="match status" value="1"/>
</dbReference>